<dbReference type="Ensembl" id="ENSAMXT00000052049.1">
    <property type="protein sequence ID" value="ENSAMXP00000027690.1"/>
    <property type="gene ID" value="ENSAMXG00000003687.2"/>
</dbReference>
<feature type="transmembrane region" description="Helical" evidence="9">
    <location>
        <begin position="376"/>
        <end position="395"/>
    </location>
</feature>
<comment type="similarity">
    <text evidence="2 7">Belongs to the SCAR/WAVE family.</text>
</comment>
<dbReference type="Gene3D" id="1.20.5.340">
    <property type="match status" value="1"/>
</dbReference>
<feature type="compositionally biased region" description="Basic and acidic residues" evidence="8">
    <location>
        <begin position="210"/>
        <end position="219"/>
    </location>
</feature>
<dbReference type="SMART" id="SM00246">
    <property type="entry name" value="WH2"/>
    <property type="match status" value="1"/>
</dbReference>
<reference evidence="12" key="2">
    <citation type="journal article" date="2014" name="Nat. Commun.">
        <title>The cavefish genome reveals candidate genes for eye loss.</title>
        <authorList>
            <person name="McGaugh S.E."/>
            <person name="Gross J.B."/>
            <person name="Aken B."/>
            <person name="Blin M."/>
            <person name="Borowsky R."/>
            <person name="Chalopin D."/>
            <person name="Hinaux H."/>
            <person name="Jeffery W.R."/>
            <person name="Keene A."/>
            <person name="Ma L."/>
            <person name="Minx P."/>
            <person name="Murphy D."/>
            <person name="O'Quin K.E."/>
            <person name="Retaux S."/>
            <person name="Rohner N."/>
            <person name="Searle S.M."/>
            <person name="Stahl B.A."/>
            <person name="Tabin C."/>
            <person name="Volff J.N."/>
            <person name="Yoshizawa M."/>
            <person name="Warren W.C."/>
        </authorList>
    </citation>
    <scope>NUCLEOTIDE SEQUENCE [LARGE SCALE GENOMIC DNA]</scope>
    <source>
        <strain evidence="12">female</strain>
    </source>
</reference>
<dbReference type="GO" id="GO:2000601">
    <property type="term" value="P:positive regulation of Arp2/3 complex-mediated actin nucleation"/>
    <property type="evidence" value="ECO:0007669"/>
    <property type="project" value="TreeGrafter"/>
</dbReference>
<evidence type="ECO:0000256" key="9">
    <source>
        <dbReference type="SAM" id="Phobius"/>
    </source>
</evidence>
<evidence type="ECO:0000256" key="8">
    <source>
        <dbReference type="SAM" id="MobiDB-lite"/>
    </source>
</evidence>
<feature type="compositionally biased region" description="Pro residues" evidence="8">
    <location>
        <begin position="473"/>
        <end position="491"/>
    </location>
</feature>
<organism evidence="11 12">
    <name type="scientific">Astyanax mexicanus</name>
    <name type="common">Blind cave fish</name>
    <name type="synonym">Astyanax fasciatus mexicanus</name>
    <dbReference type="NCBI Taxonomy" id="7994"/>
    <lineage>
        <taxon>Eukaryota</taxon>
        <taxon>Metazoa</taxon>
        <taxon>Chordata</taxon>
        <taxon>Craniata</taxon>
        <taxon>Vertebrata</taxon>
        <taxon>Euteleostomi</taxon>
        <taxon>Actinopterygii</taxon>
        <taxon>Neopterygii</taxon>
        <taxon>Teleostei</taxon>
        <taxon>Ostariophysi</taxon>
        <taxon>Characiformes</taxon>
        <taxon>Characoidei</taxon>
        <taxon>Acestrorhamphidae</taxon>
        <taxon>Acestrorhamphinae</taxon>
        <taxon>Astyanax</taxon>
    </lineage>
</organism>
<accession>A0A3B1IDN8</accession>
<dbReference type="InParanoid" id="A0A3B1IDN8"/>
<dbReference type="Bgee" id="ENSAMXG00000003687">
    <property type="expression patterns" value="Expressed in brain and 6 other cell types or tissues"/>
</dbReference>
<evidence type="ECO:0000256" key="2">
    <source>
        <dbReference type="ARBA" id="ARBA00006993"/>
    </source>
</evidence>
<feature type="compositionally biased region" description="Pro residues" evidence="8">
    <location>
        <begin position="417"/>
        <end position="429"/>
    </location>
</feature>
<comment type="subunit">
    <text evidence="7">Binds actin and the Arp2/3 complex.</text>
</comment>
<evidence type="ECO:0000259" key="10">
    <source>
        <dbReference type="PROSITE" id="PS51082"/>
    </source>
</evidence>
<dbReference type="PANTHER" id="PTHR12902">
    <property type="entry name" value="WASP-1"/>
    <property type="match status" value="1"/>
</dbReference>
<reference evidence="12" key="1">
    <citation type="submission" date="2013-03" db="EMBL/GenBank/DDBJ databases">
        <authorList>
            <person name="Jeffery W."/>
            <person name="Warren W."/>
            <person name="Wilson R.K."/>
        </authorList>
    </citation>
    <scope>NUCLEOTIDE SEQUENCE</scope>
    <source>
        <strain evidence="12">female</strain>
    </source>
</reference>
<dbReference type="AlphaFoldDB" id="A0A3B1IDN8"/>
<dbReference type="InterPro" id="IPR003124">
    <property type="entry name" value="WH2_dom"/>
</dbReference>
<feature type="compositionally biased region" description="Low complexity" evidence="8">
    <location>
        <begin position="501"/>
        <end position="513"/>
    </location>
</feature>
<sequence length="588" mass="65340">MPLVKRSIEPRHLCRGALPDGVTSELECVTNSTLAAIIKQLGSLSRHAEDIFGELFKEANSFYLRMNHLQERVDLLAVKVTQLDSTVEEVSLQDINMRKAFKSSTTQDQQVVSRASIPNPVMEIYHHGDKPPPLNILSPYRDDKKDALKFYTDPSYFFNLWKEKMLQATEDKRKEKRRQKTSAPAQAHMAQSKSRQVHPRSPLCSAEQQKQVEDPSREVKKVRKARNRRQEWNVLAYDKEFRPDARFTPSPYHGMSSEGSLSPDSRSVASDMGDHSYPGSPSRPAQQTAPTSAYSSSEGKELLLAPTQGQTPSLEQGYRPSAAHSTPAGRQTLSRGQTVHGPTTTDPALNGPRPAQAKDYRYVFVFVFVWIIEQHLYLVLFMCLLLHVYNLFIILDTSKMSFIFYYSGQQAQHPEYFIPPAPPPPPPLIPSAQTAFDSPSAPSLPPSAVASLSRSYSPSPPTPALPASYTPSPAHPPPAAPPPPPPGPPTHPHPHAHSHAHAQPQAPAEAAAPRKGQVPMIPMSDARSDLLAAIRRGIQLRKVQEQRELEAKKEPVGNDVATILSRRIAVEYSESDEDSELDENEWSD</sequence>
<keyword evidence="4" id="KW-0597">Phosphoprotein</keyword>
<comment type="subcellular location">
    <subcellularLocation>
        <location evidence="1 7">Cytoplasm</location>
        <location evidence="1 7">Cytoskeleton</location>
    </subcellularLocation>
</comment>
<feature type="compositionally biased region" description="Polar residues" evidence="8">
    <location>
        <begin position="283"/>
        <end position="297"/>
    </location>
</feature>
<dbReference type="PANTHER" id="PTHR12902:SF9">
    <property type="entry name" value="WISKOTT-ALDRICH SYNDROME PROTEIN FAMILY MEMBER"/>
    <property type="match status" value="1"/>
</dbReference>
<dbReference type="GO" id="GO:0031209">
    <property type="term" value="C:SCAR complex"/>
    <property type="evidence" value="ECO:0007669"/>
    <property type="project" value="TreeGrafter"/>
</dbReference>
<dbReference type="GO" id="GO:0071933">
    <property type="term" value="F:Arp2/3 complex binding"/>
    <property type="evidence" value="ECO:0007669"/>
    <property type="project" value="TreeGrafter"/>
</dbReference>
<keyword evidence="9" id="KW-0472">Membrane</keyword>
<feature type="compositionally biased region" description="Polar residues" evidence="8">
    <location>
        <begin position="181"/>
        <end position="194"/>
    </location>
</feature>
<evidence type="ECO:0000256" key="5">
    <source>
        <dbReference type="ARBA" id="ARBA00023203"/>
    </source>
</evidence>
<dbReference type="GO" id="GO:0030027">
    <property type="term" value="C:lamellipodium"/>
    <property type="evidence" value="ECO:0007669"/>
    <property type="project" value="TreeGrafter"/>
</dbReference>
<dbReference type="GO" id="GO:0003779">
    <property type="term" value="F:actin binding"/>
    <property type="evidence" value="ECO:0007669"/>
    <property type="project" value="UniProtKB-UniRule"/>
</dbReference>
<evidence type="ECO:0000313" key="12">
    <source>
        <dbReference type="Proteomes" id="UP000018467"/>
    </source>
</evidence>
<feature type="domain" description="WH2" evidence="10">
    <location>
        <begin position="526"/>
        <end position="543"/>
    </location>
</feature>
<evidence type="ECO:0000256" key="6">
    <source>
        <dbReference type="ARBA" id="ARBA00023212"/>
    </source>
</evidence>
<dbReference type="STRING" id="7994.ENSAMXP00000027690"/>
<dbReference type="CDD" id="cd22073">
    <property type="entry name" value="WH2_WAVE-3"/>
    <property type="match status" value="1"/>
</dbReference>
<evidence type="ECO:0000256" key="3">
    <source>
        <dbReference type="ARBA" id="ARBA00022490"/>
    </source>
</evidence>
<dbReference type="GO" id="GO:0005856">
    <property type="term" value="C:cytoskeleton"/>
    <property type="evidence" value="ECO:0007669"/>
    <property type="project" value="UniProtKB-SubCell"/>
</dbReference>
<comment type="function">
    <text evidence="7">Downstream effector molecule involved in the transmission of signals from tyrosine kinase receptors and small GTPases to the actin cytoskeleton. Promotes formation of actin filaments. Part of the WAVE complex that regulates lamellipodia formation. The WAVE complex regulates actin filament reorganization via its interaction with the Arp2/3 complex.</text>
</comment>
<reference evidence="11" key="3">
    <citation type="submission" date="2025-08" db="UniProtKB">
        <authorList>
            <consortium name="Ensembl"/>
        </authorList>
    </citation>
    <scope>IDENTIFICATION</scope>
</reference>
<keyword evidence="5 7" id="KW-0009">Actin-binding</keyword>
<keyword evidence="6 7" id="KW-0206">Cytoskeleton</keyword>
<reference evidence="11" key="4">
    <citation type="submission" date="2025-09" db="UniProtKB">
        <authorList>
            <consortium name="Ensembl"/>
        </authorList>
    </citation>
    <scope>IDENTIFICATION</scope>
</reference>
<dbReference type="GO" id="GO:0030036">
    <property type="term" value="P:actin cytoskeleton organization"/>
    <property type="evidence" value="ECO:0007669"/>
    <property type="project" value="UniProtKB-UniRule"/>
</dbReference>
<dbReference type="Gene3D" id="6.10.280.150">
    <property type="match status" value="2"/>
</dbReference>
<dbReference type="InterPro" id="IPR028288">
    <property type="entry name" value="SCAR/WAVE_fam"/>
</dbReference>
<feature type="region of interest" description="Disordered" evidence="8">
    <location>
        <begin position="169"/>
        <end position="226"/>
    </location>
</feature>
<protein>
    <recommendedName>
        <fullName evidence="7">Wiskott-Aldrich syndrome protein family member</fullName>
        <shortName evidence="7">WASP family protein member</shortName>
    </recommendedName>
</protein>
<name>A0A3B1IDN8_ASTMX</name>
<dbReference type="Proteomes" id="UP000018467">
    <property type="component" value="Unassembled WGS sequence"/>
</dbReference>
<feature type="region of interest" description="Disordered" evidence="8">
    <location>
        <begin position="248"/>
        <end position="352"/>
    </location>
</feature>
<feature type="compositionally biased region" description="Polar residues" evidence="8">
    <location>
        <begin position="257"/>
        <end position="268"/>
    </location>
</feature>
<evidence type="ECO:0000313" key="11">
    <source>
        <dbReference type="Ensembl" id="ENSAMXP00000027690.1"/>
    </source>
</evidence>
<dbReference type="PROSITE" id="PS51082">
    <property type="entry name" value="WH2"/>
    <property type="match status" value="1"/>
</dbReference>
<keyword evidence="3 7" id="KW-0963">Cytoplasm</keyword>
<feature type="region of interest" description="Disordered" evidence="8">
    <location>
        <begin position="416"/>
        <end position="515"/>
    </location>
</feature>
<keyword evidence="12" id="KW-1185">Reference proteome</keyword>
<dbReference type="GO" id="GO:0034237">
    <property type="term" value="F:protein kinase A regulatory subunit binding"/>
    <property type="evidence" value="ECO:0007669"/>
    <property type="project" value="TreeGrafter"/>
</dbReference>
<evidence type="ECO:0000256" key="1">
    <source>
        <dbReference type="ARBA" id="ARBA00004245"/>
    </source>
</evidence>
<dbReference type="GeneTree" id="ENSGT00950000182962"/>
<dbReference type="FunFam" id="1.20.5.340:FF:000012">
    <property type="entry name" value="Wiskott-Aldrich syndrome protein family member 1"/>
    <property type="match status" value="1"/>
</dbReference>
<feature type="compositionally biased region" description="Low complexity" evidence="8">
    <location>
        <begin position="438"/>
        <end position="457"/>
    </location>
</feature>
<keyword evidence="9" id="KW-0812">Transmembrane</keyword>
<keyword evidence="9" id="KW-1133">Transmembrane helix</keyword>
<feature type="compositionally biased region" description="Polar residues" evidence="8">
    <location>
        <begin position="328"/>
        <end position="347"/>
    </location>
</feature>
<evidence type="ECO:0000256" key="7">
    <source>
        <dbReference type="RuleBase" id="RU367034"/>
    </source>
</evidence>
<evidence type="ECO:0000256" key="4">
    <source>
        <dbReference type="ARBA" id="ARBA00022553"/>
    </source>
</evidence>
<proteinExistence type="inferred from homology"/>
<dbReference type="Pfam" id="PF02205">
    <property type="entry name" value="WH2"/>
    <property type="match status" value="1"/>
</dbReference>